<dbReference type="PANTHER" id="PTHR42718:SF47">
    <property type="entry name" value="METHYL VIOLOGEN RESISTANCE PROTEIN SMVA"/>
    <property type="match status" value="1"/>
</dbReference>
<feature type="transmembrane region" description="Helical" evidence="8">
    <location>
        <begin position="306"/>
        <end position="327"/>
    </location>
</feature>
<dbReference type="PANTHER" id="PTHR42718">
    <property type="entry name" value="MAJOR FACILITATOR SUPERFAMILY MULTIDRUG TRANSPORTER MFSC"/>
    <property type="match status" value="1"/>
</dbReference>
<keyword evidence="11" id="KW-1185">Reference proteome</keyword>
<feature type="transmembrane region" description="Helical" evidence="8">
    <location>
        <begin position="336"/>
        <end position="353"/>
    </location>
</feature>
<organism evidence="10 11">
    <name type="scientific">Streptacidiphilus monticola</name>
    <dbReference type="NCBI Taxonomy" id="2161674"/>
    <lineage>
        <taxon>Bacteria</taxon>
        <taxon>Bacillati</taxon>
        <taxon>Actinomycetota</taxon>
        <taxon>Actinomycetes</taxon>
        <taxon>Kitasatosporales</taxon>
        <taxon>Streptomycetaceae</taxon>
        <taxon>Streptacidiphilus</taxon>
    </lineage>
</organism>
<evidence type="ECO:0000256" key="1">
    <source>
        <dbReference type="ARBA" id="ARBA00004651"/>
    </source>
</evidence>
<keyword evidence="3" id="KW-1003">Cell membrane</keyword>
<comment type="subcellular location">
    <subcellularLocation>
        <location evidence="1">Cell membrane</location>
        <topology evidence="1">Multi-pass membrane protein</topology>
    </subcellularLocation>
</comment>
<dbReference type="Pfam" id="PF07690">
    <property type="entry name" value="MFS_1"/>
    <property type="match status" value="1"/>
</dbReference>
<dbReference type="SUPFAM" id="SSF103473">
    <property type="entry name" value="MFS general substrate transporter"/>
    <property type="match status" value="1"/>
</dbReference>
<feature type="transmembrane region" description="Helical" evidence="8">
    <location>
        <begin position="269"/>
        <end position="294"/>
    </location>
</feature>
<dbReference type="InterPro" id="IPR011701">
    <property type="entry name" value="MFS"/>
</dbReference>
<evidence type="ECO:0000259" key="9">
    <source>
        <dbReference type="PROSITE" id="PS50850"/>
    </source>
</evidence>
<keyword evidence="4 8" id="KW-0812">Transmembrane</keyword>
<comment type="caution">
    <text evidence="10">The sequence shown here is derived from an EMBL/GenBank/DDBJ whole genome shotgun (WGS) entry which is preliminary data.</text>
</comment>
<dbReference type="PROSITE" id="PS50850">
    <property type="entry name" value="MFS"/>
    <property type="match status" value="1"/>
</dbReference>
<name>A0ABW1G502_9ACTN</name>
<feature type="transmembrane region" description="Helical" evidence="8">
    <location>
        <begin position="139"/>
        <end position="159"/>
    </location>
</feature>
<feature type="transmembrane region" description="Helical" evidence="8">
    <location>
        <begin position="470"/>
        <end position="494"/>
    </location>
</feature>
<feature type="transmembrane region" description="Helical" evidence="8">
    <location>
        <begin position="50"/>
        <end position="69"/>
    </location>
</feature>
<feature type="transmembrane region" description="Helical" evidence="8">
    <location>
        <begin position="81"/>
        <end position="100"/>
    </location>
</feature>
<dbReference type="RefSeq" id="WP_380585999.1">
    <property type="nucleotide sequence ID" value="NZ_JBHSQJ010000090.1"/>
</dbReference>
<evidence type="ECO:0000313" key="10">
    <source>
        <dbReference type="EMBL" id="MFC5909845.1"/>
    </source>
</evidence>
<evidence type="ECO:0000256" key="4">
    <source>
        <dbReference type="ARBA" id="ARBA00022692"/>
    </source>
</evidence>
<feature type="transmembrane region" description="Helical" evidence="8">
    <location>
        <begin position="106"/>
        <end position="127"/>
    </location>
</feature>
<keyword evidence="6 8" id="KW-0472">Membrane</keyword>
<feature type="transmembrane region" description="Helical" evidence="8">
    <location>
        <begin position="232"/>
        <end position="248"/>
    </location>
</feature>
<proteinExistence type="predicted"/>
<dbReference type="PRINTS" id="PR01036">
    <property type="entry name" value="TCRTETB"/>
</dbReference>
<evidence type="ECO:0000256" key="3">
    <source>
        <dbReference type="ARBA" id="ARBA00022475"/>
    </source>
</evidence>
<keyword evidence="5 8" id="KW-1133">Transmembrane helix</keyword>
<feature type="transmembrane region" description="Helical" evidence="8">
    <location>
        <begin position="359"/>
        <end position="380"/>
    </location>
</feature>
<evidence type="ECO:0000256" key="2">
    <source>
        <dbReference type="ARBA" id="ARBA00022448"/>
    </source>
</evidence>
<feature type="transmembrane region" description="Helical" evidence="8">
    <location>
        <begin position="165"/>
        <end position="191"/>
    </location>
</feature>
<sequence length="516" mass="52350">MTSTKKITAVRKWGTLAVCCVAALLLAVDNTVLNLAIPHLVESMRPSATQLLWIADAYGFALGGLVIAMGNLGDRVGRKRLLLVGATAFGLASALTAYALDPELLIAARALQGVAGATIMPSTLSLVRHTFTDPKERTLAMGIAGGVGAGGFALGPVVGGPLLDHFWWGSVFLINIPVLALVLLAGIPLLVEYRNPRPQRIDWISVPLSGGGLVGLVYGIKAAARDGAAQPSVWIAVGLGALLLALFVRRQQRIPNPLLDLRLFRAPAFTGSIAANLFTIVALSAQSLAFSLYFQDVRGYDPMGTGFALLLGPAGAVVSGPLTPLAIQKLGRARTAGLGLALMSLSCCGYLLVGAGTDYWLLALPMLVSGAGIGFTMGVTSDTVLASAPKEKAGVAGAVGETAMELGGALGIAVLGSVLTAGYRGDLRLPAGLPSAAADAAHESLAGAVGAAASLPGGLARGMVAQAQQAYLSGLHLTVLAGAVLLLAGVPVVARLLRGVPAVIEEPAAEPALTAA</sequence>
<accession>A0ABW1G502</accession>
<gene>
    <name evidence="10" type="ORF">ACFP3V_21850</name>
</gene>
<protein>
    <submittedName>
        <fullName evidence="10">MFS transporter</fullName>
    </submittedName>
</protein>
<dbReference type="Proteomes" id="UP001596174">
    <property type="component" value="Unassembled WGS sequence"/>
</dbReference>
<feature type="transmembrane region" description="Helical" evidence="8">
    <location>
        <begin position="203"/>
        <end position="220"/>
    </location>
</feature>
<evidence type="ECO:0000313" key="11">
    <source>
        <dbReference type="Proteomes" id="UP001596174"/>
    </source>
</evidence>
<keyword evidence="2" id="KW-0813">Transport</keyword>
<evidence type="ECO:0000256" key="8">
    <source>
        <dbReference type="SAM" id="Phobius"/>
    </source>
</evidence>
<dbReference type="Gene3D" id="1.20.1250.20">
    <property type="entry name" value="MFS general substrate transporter like domains"/>
    <property type="match status" value="1"/>
</dbReference>
<dbReference type="Gene3D" id="1.20.1720.10">
    <property type="entry name" value="Multidrug resistance protein D"/>
    <property type="match status" value="1"/>
</dbReference>
<feature type="domain" description="Major facilitator superfamily (MFS) profile" evidence="9">
    <location>
        <begin position="15"/>
        <end position="469"/>
    </location>
</feature>
<reference evidence="11" key="1">
    <citation type="journal article" date="2019" name="Int. J. Syst. Evol. Microbiol.">
        <title>The Global Catalogue of Microorganisms (GCM) 10K type strain sequencing project: providing services to taxonomists for standard genome sequencing and annotation.</title>
        <authorList>
            <consortium name="The Broad Institute Genomics Platform"/>
            <consortium name="The Broad Institute Genome Sequencing Center for Infectious Disease"/>
            <person name="Wu L."/>
            <person name="Ma J."/>
        </authorList>
    </citation>
    <scope>NUCLEOTIDE SEQUENCE [LARGE SCALE GENOMIC DNA]</scope>
    <source>
        <strain evidence="11">JCM 4816</strain>
    </source>
</reference>
<dbReference type="InterPro" id="IPR036259">
    <property type="entry name" value="MFS_trans_sf"/>
</dbReference>
<evidence type="ECO:0000256" key="7">
    <source>
        <dbReference type="ARBA" id="ARBA00023251"/>
    </source>
</evidence>
<evidence type="ECO:0000256" key="6">
    <source>
        <dbReference type="ARBA" id="ARBA00023136"/>
    </source>
</evidence>
<keyword evidence="7" id="KW-0046">Antibiotic resistance</keyword>
<dbReference type="EMBL" id="JBHSQJ010000090">
    <property type="protein sequence ID" value="MFC5909845.1"/>
    <property type="molecule type" value="Genomic_DNA"/>
</dbReference>
<dbReference type="CDD" id="cd17321">
    <property type="entry name" value="MFS_MMR_MDR_like"/>
    <property type="match status" value="1"/>
</dbReference>
<dbReference type="InterPro" id="IPR020846">
    <property type="entry name" value="MFS_dom"/>
</dbReference>
<evidence type="ECO:0000256" key="5">
    <source>
        <dbReference type="ARBA" id="ARBA00022989"/>
    </source>
</evidence>